<reference evidence="2 3" key="1">
    <citation type="submission" date="2007-03" db="EMBL/GenBank/DDBJ databases">
        <authorList>
            <person name="Stal L."/>
            <person name="Ferriera S."/>
            <person name="Johnson J."/>
            <person name="Kravitz S."/>
            <person name="Beeson K."/>
            <person name="Sutton G."/>
            <person name="Rogers Y.-H."/>
            <person name="Friedman R."/>
            <person name="Frazier M."/>
            <person name="Venter J.C."/>
        </authorList>
    </citation>
    <scope>NUCLEOTIDE SEQUENCE [LARGE SCALE GENOMIC DNA]</scope>
    <source>
        <strain evidence="2 3">CCY0110</strain>
    </source>
</reference>
<dbReference type="EMBL" id="AAXW01000040">
    <property type="protein sequence ID" value="EAZ89628.1"/>
    <property type="molecule type" value="Genomic_DNA"/>
</dbReference>
<evidence type="ECO:0000313" key="2">
    <source>
        <dbReference type="EMBL" id="EAZ89628.1"/>
    </source>
</evidence>
<evidence type="ECO:0000313" key="3">
    <source>
        <dbReference type="Proteomes" id="UP000003781"/>
    </source>
</evidence>
<dbReference type="InterPro" id="IPR020346">
    <property type="entry name" value="Uncharacterised_15.3kDa"/>
</dbReference>
<gene>
    <name evidence="2" type="ORF">CY0110_24386</name>
</gene>
<name>A3IV67_9CHRO</name>
<evidence type="ECO:0000256" key="1">
    <source>
        <dbReference type="SAM" id="MobiDB-lite"/>
    </source>
</evidence>
<organism evidence="2 3">
    <name type="scientific">Crocosphaera chwakensis CCY0110</name>
    <dbReference type="NCBI Taxonomy" id="391612"/>
    <lineage>
        <taxon>Bacteria</taxon>
        <taxon>Bacillati</taxon>
        <taxon>Cyanobacteriota</taxon>
        <taxon>Cyanophyceae</taxon>
        <taxon>Oscillatoriophycideae</taxon>
        <taxon>Chroococcales</taxon>
        <taxon>Aphanothecaceae</taxon>
        <taxon>Crocosphaera</taxon>
        <taxon>Crocosphaera chwakensis</taxon>
    </lineage>
</organism>
<feature type="region of interest" description="Disordered" evidence="1">
    <location>
        <begin position="93"/>
        <end position="123"/>
    </location>
</feature>
<sequence length="123" mass="14436">MSEFEKLKVTLNDKWLDYYEGNRSWLKKELPTNSNGYMDSSILAYIILGVIAAIEPKVKEFLEPFSELNQDPQDLLRVLEVDYLDLDRKLKERSEKRAKNPQLNSSDTDEIERIRQQLSKGEL</sequence>
<dbReference type="OrthoDB" id="512100at2"/>
<feature type="compositionally biased region" description="Basic and acidic residues" evidence="1">
    <location>
        <begin position="111"/>
        <end position="123"/>
    </location>
</feature>
<dbReference type="Pfam" id="PF17265">
    <property type="entry name" value="DUF5331"/>
    <property type="match status" value="1"/>
</dbReference>
<protein>
    <submittedName>
        <fullName evidence="2">Uncharacterized protein</fullName>
    </submittedName>
</protein>
<dbReference type="RefSeq" id="WP_008277274.1">
    <property type="nucleotide sequence ID" value="NZ_AAXW01000040.1"/>
</dbReference>
<dbReference type="Proteomes" id="UP000003781">
    <property type="component" value="Unassembled WGS sequence"/>
</dbReference>
<proteinExistence type="predicted"/>
<accession>A3IV67</accession>
<keyword evidence="3" id="KW-1185">Reference proteome</keyword>
<dbReference type="AlphaFoldDB" id="A3IV67"/>
<comment type="caution">
    <text evidence="2">The sequence shown here is derived from an EMBL/GenBank/DDBJ whole genome shotgun (WGS) entry which is preliminary data.</text>
</comment>